<dbReference type="InterPro" id="IPR055997">
    <property type="entry name" value="DUF7575"/>
</dbReference>
<organism evidence="3 4">
    <name type="scientific">Natrinema salaciae</name>
    <dbReference type="NCBI Taxonomy" id="1186196"/>
    <lineage>
        <taxon>Archaea</taxon>
        <taxon>Methanobacteriati</taxon>
        <taxon>Methanobacteriota</taxon>
        <taxon>Stenosarchaea group</taxon>
        <taxon>Halobacteria</taxon>
        <taxon>Halobacteriales</taxon>
        <taxon>Natrialbaceae</taxon>
        <taxon>Natrinema</taxon>
    </lineage>
</organism>
<feature type="transmembrane region" description="Helical" evidence="1">
    <location>
        <begin position="76"/>
        <end position="94"/>
    </location>
</feature>
<dbReference type="EMBL" id="FOFD01000006">
    <property type="protein sequence ID" value="SER56495.1"/>
    <property type="molecule type" value="Genomic_DNA"/>
</dbReference>
<reference evidence="4" key="1">
    <citation type="submission" date="2016-10" db="EMBL/GenBank/DDBJ databases">
        <authorList>
            <person name="Varghese N."/>
            <person name="Submissions S."/>
        </authorList>
    </citation>
    <scope>NUCLEOTIDE SEQUENCE [LARGE SCALE GENOMIC DNA]</scope>
    <source>
        <strain evidence="4">DSM 25055</strain>
    </source>
</reference>
<evidence type="ECO:0000259" key="2">
    <source>
        <dbReference type="Pfam" id="PF24460"/>
    </source>
</evidence>
<gene>
    <name evidence="3" type="ORF">SAMN04489841_4111</name>
</gene>
<dbReference type="RefSeq" id="WP_090621161.1">
    <property type="nucleotide sequence ID" value="NZ_FOFD01000006.1"/>
</dbReference>
<evidence type="ECO:0000313" key="3">
    <source>
        <dbReference type="EMBL" id="SER56495.1"/>
    </source>
</evidence>
<feature type="transmembrane region" description="Helical" evidence="1">
    <location>
        <begin position="31"/>
        <end position="56"/>
    </location>
</feature>
<keyword evidence="1" id="KW-0472">Membrane</keyword>
<dbReference type="STRING" id="1186196.SAMN04489841_4111"/>
<keyword evidence="1" id="KW-0812">Transmembrane</keyword>
<feature type="domain" description="DUF7575" evidence="2">
    <location>
        <begin position="108"/>
        <end position="134"/>
    </location>
</feature>
<keyword evidence="1" id="KW-1133">Transmembrane helix</keyword>
<evidence type="ECO:0000313" key="4">
    <source>
        <dbReference type="Proteomes" id="UP000199114"/>
    </source>
</evidence>
<proteinExistence type="predicted"/>
<dbReference type="Proteomes" id="UP000199114">
    <property type="component" value="Unassembled WGS sequence"/>
</dbReference>
<dbReference type="OrthoDB" id="204947at2157"/>
<dbReference type="AlphaFoldDB" id="A0A1H9Q8K2"/>
<name>A0A1H9Q8K2_9EURY</name>
<keyword evidence="4" id="KW-1185">Reference proteome</keyword>
<accession>A0A1H9Q8K2</accession>
<feature type="transmembrane region" description="Helical" evidence="1">
    <location>
        <begin position="6"/>
        <end position="24"/>
    </location>
</feature>
<dbReference type="Pfam" id="PF24460">
    <property type="entry name" value="DUF7575"/>
    <property type="match status" value="1"/>
</dbReference>
<protein>
    <recommendedName>
        <fullName evidence="2">DUF7575 domain-containing protein</fullName>
    </recommendedName>
</protein>
<evidence type="ECO:0000256" key="1">
    <source>
        <dbReference type="SAM" id="Phobius"/>
    </source>
</evidence>
<sequence>MTWLRALLAAGLSVIMPGAGHVLVRDWLRAVLFAGLFLSASALFLPLDQLAAAGAITSYDEVREQATIMAEGTDAVAQFFLSFIALFAAIDATFRALGYPSGGTDDAAGATCPECGKEIDEDLAFCHWCTTRLEPEGADEEPIHS</sequence>